<dbReference type="FunCoup" id="A0A0D0DZ77">
    <property type="interactions" value="181"/>
</dbReference>
<keyword evidence="11" id="KW-1185">Reference proteome</keyword>
<keyword evidence="4" id="KW-0677">Repeat</keyword>
<dbReference type="OrthoDB" id="10006997at2759"/>
<name>A0A0D0DZ77_9AGAM</name>
<dbReference type="HOGENOM" id="CLU_031995_0_1_1"/>
<feature type="compositionally biased region" description="Low complexity" evidence="8">
    <location>
        <begin position="321"/>
        <end position="330"/>
    </location>
</feature>
<dbReference type="Gene3D" id="3.40.20.10">
    <property type="entry name" value="Severin"/>
    <property type="match status" value="2"/>
</dbReference>
<feature type="domain" description="ADF-H" evidence="9">
    <location>
        <begin position="179"/>
        <end position="319"/>
    </location>
</feature>
<dbReference type="GO" id="GO:0051015">
    <property type="term" value="F:actin filament binding"/>
    <property type="evidence" value="ECO:0007669"/>
    <property type="project" value="TreeGrafter"/>
</dbReference>
<dbReference type="Pfam" id="PF00241">
    <property type="entry name" value="Cofilin_ADF"/>
    <property type="match status" value="2"/>
</dbReference>
<keyword evidence="6" id="KW-0206">Cytoskeleton</keyword>
<evidence type="ECO:0000256" key="5">
    <source>
        <dbReference type="ARBA" id="ARBA00023203"/>
    </source>
</evidence>
<comment type="subcellular location">
    <subcellularLocation>
        <location evidence="1">Cytoplasm</location>
        <location evidence="1">Cytoskeleton</location>
    </subcellularLocation>
</comment>
<dbReference type="PROSITE" id="PS51263">
    <property type="entry name" value="ADF_H"/>
    <property type="match status" value="2"/>
</dbReference>
<evidence type="ECO:0000256" key="1">
    <source>
        <dbReference type="ARBA" id="ARBA00004245"/>
    </source>
</evidence>
<evidence type="ECO:0000256" key="2">
    <source>
        <dbReference type="ARBA" id="ARBA00009557"/>
    </source>
</evidence>
<protein>
    <submittedName>
        <fullName evidence="10">Unplaced genomic scaffold scaffold_202, whole genome shotgun sequence</fullName>
    </submittedName>
</protein>
<gene>
    <name evidence="10" type="ORF">PAXRUDRAFT_826724</name>
</gene>
<keyword evidence="3" id="KW-0963">Cytoplasm</keyword>
<evidence type="ECO:0000313" key="10">
    <source>
        <dbReference type="EMBL" id="KIK95741.1"/>
    </source>
</evidence>
<evidence type="ECO:0000313" key="11">
    <source>
        <dbReference type="Proteomes" id="UP000054538"/>
    </source>
</evidence>
<comment type="subunit">
    <text evidence="7">Interacts with G-actin; ADP-actin form.</text>
</comment>
<evidence type="ECO:0000256" key="7">
    <source>
        <dbReference type="ARBA" id="ARBA00038532"/>
    </source>
</evidence>
<feature type="region of interest" description="Disordered" evidence="8">
    <location>
        <begin position="316"/>
        <end position="348"/>
    </location>
</feature>
<dbReference type="CDD" id="cd11285">
    <property type="entry name" value="ADF_Twf-N_like"/>
    <property type="match status" value="1"/>
</dbReference>
<dbReference type="GO" id="GO:0030042">
    <property type="term" value="P:actin filament depolymerization"/>
    <property type="evidence" value="ECO:0007669"/>
    <property type="project" value="TreeGrafter"/>
</dbReference>
<accession>A0A0D0DZ77</accession>
<dbReference type="FunFam" id="3.40.20.10:FF:000042">
    <property type="entry name" value="Actin depolymerizing protein"/>
    <property type="match status" value="1"/>
</dbReference>
<reference evidence="11" key="2">
    <citation type="submission" date="2015-01" db="EMBL/GenBank/DDBJ databases">
        <title>Evolutionary Origins and Diversification of the Mycorrhizal Mutualists.</title>
        <authorList>
            <consortium name="DOE Joint Genome Institute"/>
            <consortium name="Mycorrhizal Genomics Consortium"/>
            <person name="Kohler A."/>
            <person name="Kuo A."/>
            <person name="Nagy L.G."/>
            <person name="Floudas D."/>
            <person name="Copeland A."/>
            <person name="Barry K.W."/>
            <person name="Cichocki N."/>
            <person name="Veneault-Fourrey C."/>
            <person name="LaButti K."/>
            <person name="Lindquist E.A."/>
            <person name="Lipzen A."/>
            <person name="Lundell T."/>
            <person name="Morin E."/>
            <person name="Murat C."/>
            <person name="Riley R."/>
            <person name="Ohm R."/>
            <person name="Sun H."/>
            <person name="Tunlid A."/>
            <person name="Henrissat B."/>
            <person name="Grigoriev I.V."/>
            <person name="Hibbett D.S."/>
            <person name="Martin F."/>
        </authorList>
    </citation>
    <scope>NUCLEOTIDE SEQUENCE [LARGE SCALE GENOMIC DNA]</scope>
    <source>
        <strain evidence="11">Ve08.2h10</strain>
    </source>
</reference>
<dbReference type="Proteomes" id="UP000054538">
    <property type="component" value="Unassembled WGS sequence"/>
</dbReference>
<dbReference type="GO" id="GO:0005884">
    <property type="term" value="C:actin filament"/>
    <property type="evidence" value="ECO:0007669"/>
    <property type="project" value="TreeGrafter"/>
</dbReference>
<keyword evidence="5" id="KW-0009">Actin-binding</keyword>
<evidence type="ECO:0000259" key="9">
    <source>
        <dbReference type="PROSITE" id="PS51263"/>
    </source>
</evidence>
<dbReference type="STRING" id="930991.A0A0D0DZ77"/>
<organism evidence="10 11">
    <name type="scientific">Paxillus rubicundulus Ve08.2h10</name>
    <dbReference type="NCBI Taxonomy" id="930991"/>
    <lineage>
        <taxon>Eukaryota</taxon>
        <taxon>Fungi</taxon>
        <taxon>Dikarya</taxon>
        <taxon>Basidiomycota</taxon>
        <taxon>Agaricomycotina</taxon>
        <taxon>Agaricomycetes</taxon>
        <taxon>Agaricomycetidae</taxon>
        <taxon>Boletales</taxon>
        <taxon>Paxilineae</taxon>
        <taxon>Paxillaceae</taxon>
        <taxon>Paxillus</taxon>
    </lineage>
</organism>
<dbReference type="AlphaFoldDB" id="A0A0D0DZ77"/>
<evidence type="ECO:0000256" key="8">
    <source>
        <dbReference type="SAM" id="MobiDB-lite"/>
    </source>
</evidence>
<dbReference type="InterPro" id="IPR028458">
    <property type="entry name" value="Twinfilin"/>
</dbReference>
<dbReference type="InterPro" id="IPR029006">
    <property type="entry name" value="ADF-H/Gelsolin-like_dom_sf"/>
</dbReference>
<dbReference type="EMBL" id="KN825024">
    <property type="protein sequence ID" value="KIK95741.1"/>
    <property type="molecule type" value="Genomic_DNA"/>
</dbReference>
<feature type="domain" description="ADF-H" evidence="9">
    <location>
        <begin position="6"/>
        <end position="136"/>
    </location>
</feature>
<comment type="similarity">
    <text evidence="2">Belongs to the actin-binding proteins ADF family. Twinfilin subfamily.</text>
</comment>
<evidence type="ECO:0000256" key="3">
    <source>
        <dbReference type="ARBA" id="ARBA00022490"/>
    </source>
</evidence>
<dbReference type="SMART" id="SM00102">
    <property type="entry name" value="ADF"/>
    <property type="match status" value="2"/>
</dbReference>
<dbReference type="InterPro" id="IPR002108">
    <property type="entry name" value="ADF-H"/>
</dbReference>
<dbReference type="PANTHER" id="PTHR13759:SF1">
    <property type="entry name" value="TWINFILIN"/>
    <property type="match status" value="1"/>
</dbReference>
<dbReference type="InParanoid" id="A0A0D0DZ77"/>
<sequence length="348" mass="37904">MVATSGIGVSEEITLAFSAAVETKNVRFIKVAIQNESLVPVTSVEVAGSFDDDLALLQGHLEDAVPCYILARLDDPPSEWLAISYVPDAATVRAKMLYASTRNSLTKSLGSTVFTDSLFATSRSDVTPNAYAAHKRHKAAPKPLSAREKEMADIKAAEREVGATYEGSRARQNHLGNQEVGYEWPEQVEDVVRELRAGKGSRLVVLQIGESEQLVLNHDSQIDDVSGLGSKIPSSEPSYSLFAWQNSYSATGRDIVFIYSCPSASPIKSRMVYSSGALIFFRKAKSLLGDETSFVLAQRKIETSDPKELTEAFLKEELDLGNSNGNGNNNPRPEGTSFARPKGPGRRR</sequence>
<reference evidence="10 11" key="1">
    <citation type="submission" date="2014-04" db="EMBL/GenBank/DDBJ databases">
        <authorList>
            <consortium name="DOE Joint Genome Institute"/>
            <person name="Kuo A."/>
            <person name="Kohler A."/>
            <person name="Jargeat P."/>
            <person name="Nagy L.G."/>
            <person name="Floudas D."/>
            <person name="Copeland A."/>
            <person name="Barry K.W."/>
            <person name="Cichocki N."/>
            <person name="Veneault-Fourrey C."/>
            <person name="LaButti K."/>
            <person name="Lindquist E.A."/>
            <person name="Lipzen A."/>
            <person name="Lundell T."/>
            <person name="Morin E."/>
            <person name="Murat C."/>
            <person name="Sun H."/>
            <person name="Tunlid A."/>
            <person name="Henrissat B."/>
            <person name="Grigoriev I.V."/>
            <person name="Hibbett D.S."/>
            <person name="Martin F."/>
            <person name="Nordberg H.P."/>
            <person name="Cantor M.N."/>
            <person name="Hua S.X."/>
        </authorList>
    </citation>
    <scope>NUCLEOTIDE SEQUENCE [LARGE SCALE GENOMIC DNA]</scope>
    <source>
        <strain evidence="10 11">Ve08.2h10</strain>
    </source>
</reference>
<dbReference type="SUPFAM" id="SSF55753">
    <property type="entry name" value="Actin depolymerizing proteins"/>
    <property type="match status" value="2"/>
</dbReference>
<dbReference type="GO" id="GO:0003785">
    <property type="term" value="F:actin monomer binding"/>
    <property type="evidence" value="ECO:0007669"/>
    <property type="project" value="TreeGrafter"/>
</dbReference>
<evidence type="ECO:0000256" key="4">
    <source>
        <dbReference type="ARBA" id="ARBA00022737"/>
    </source>
</evidence>
<dbReference type="GO" id="GO:0005737">
    <property type="term" value="C:cytoplasm"/>
    <property type="evidence" value="ECO:0007669"/>
    <property type="project" value="TreeGrafter"/>
</dbReference>
<proteinExistence type="inferred from homology"/>
<dbReference type="GO" id="GO:0051016">
    <property type="term" value="P:barbed-end actin filament capping"/>
    <property type="evidence" value="ECO:0007669"/>
    <property type="project" value="TreeGrafter"/>
</dbReference>
<dbReference type="PANTHER" id="PTHR13759">
    <property type="entry name" value="TWINFILIN"/>
    <property type="match status" value="1"/>
</dbReference>
<evidence type="ECO:0000256" key="6">
    <source>
        <dbReference type="ARBA" id="ARBA00023212"/>
    </source>
</evidence>